<feature type="chain" id="PRO_5012681881" evidence="1">
    <location>
        <begin position="20"/>
        <end position="149"/>
    </location>
</feature>
<evidence type="ECO:0000313" key="2">
    <source>
        <dbReference type="EMBL" id="GAV54382.1"/>
    </source>
</evidence>
<organism evidence="2 3">
    <name type="scientific">Zygosaccharomyces rouxii</name>
    <dbReference type="NCBI Taxonomy" id="4956"/>
    <lineage>
        <taxon>Eukaryota</taxon>
        <taxon>Fungi</taxon>
        <taxon>Dikarya</taxon>
        <taxon>Ascomycota</taxon>
        <taxon>Saccharomycotina</taxon>
        <taxon>Saccharomycetes</taxon>
        <taxon>Saccharomycetales</taxon>
        <taxon>Saccharomycetaceae</taxon>
        <taxon>Zygosaccharomyces</taxon>
    </lineage>
</organism>
<evidence type="ECO:0000256" key="1">
    <source>
        <dbReference type="SAM" id="SignalP"/>
    </source>
</evidence>
<name>A0A1Q3AFC8_ZYGRO</name>
<keyword evidence="1" id="KW-0732">Signal</keyword>
<accession>A0A1Q3AFC8</accession>
<proteinExistence type="predicted"/>
<evidence type="ECO:0000313" key="3">
    <source>
        <dbReference type="Proteomes" id="UP000187013"/>
    </source>
</evidence>
<dbReference type="Proteomes" id="UP000187013">
    <property type="component" value="Unassembled WGS sequence"/>
</dbReference>
<sequence>MRILQILTLANLSTCMAGASKLSNFVSDFLDRAEYNENWDEDTARDYVNQLVEKHGAKVQEQINQITEDERVAYASSLQEEEAKSCGKKWHVGDATLTKLDKSVIGSAINKLRDSLPSWVSWDKTNLQDYGVYFFSVSDTDIFEGLDEG</sequence>
<dbReference type="AlphaFoldDB" id="A0A1Q3AFC8"/>
<comment type="caution">
    <text evidence="2">The sequence shown here is derived from an EMBL/GenBank/DDBJ whole genome shotgun (WGS) entry which is preliminary data.</text>
</comment>
<gene>
    <name evidence="2" type="ORF">ZYGR_0AL01140</name>
</gene>
<reference evidence="2 3" key="1">
    <citation type="submission" date="2016-08" db="EMBL/GenBank/DDBJ databases">
        <title>Draft genome sequence of allopolyploid Zygosaccharomyces rouxii.</title>
        <authorList>
            <person name="Watanabe J."/>
            <person name="Uehara K."/>
            <person name="Mogi Y."/>
            <person name="Tsukioka Y."/>
        </authorList>
    </citation>
    <scope>NUCLEOTIDE SEQUENCE [LARGE SCALE GENOMIC DNA]</scope>
    <source>
        <strain evidence="2 3">NBRC 110957</strain>
    </source>
</reference>
<feature type="signal peptide" evidence="1">
    <location>
        <begin position="1"/>
        <end position="19"/>
    </location>
</feature>
<dbReference type="OrthoDB" id="4067301at2759"/>
<dbReference type="EMBL" id="BDGX01000038">
    <property type="protein sequence ID" value="GAV54382.1"/>
    <property type="molecule type" value="Genomic_DNA"/>
</dbReference>
<protein>
    <submittedName>
        <fullName evidence="2">Uncharacterized protein</fullName>
    </submittedName>
</protein>